<evidence type="ECO:0000256" key="1">
    <source>
        <dbReference type="SAM" id="MobiDB-lite"/>
    </source>
</evidence>
<dbReference type="Proteomes" id="UP000182334">
    <property type="component" value="Chromosome I"/>
</dbReference>
<gene>
    <name evidence="2" type="ORF">SAMEA4029010_CIC11G00000004501</name>
</gene>
<dbReference type="SUPFAM" id="SSF48097">
    <property type="entry name" value="Regulator of G-protein signaling, RGS"/>
    <property type="match status" value="1"/>
</dbReference>
<sequence length="454" mass="50085">MPDLVAAPLPRKANLPVLSSGANSVISPALLPVDSLVLAPFSPMSKMDSNLPALLDELLDDCFQYSIDPKCLCETRARYVQNFHRFLTERHTHENLAFVIEIFRYEYFFDKIYPENVTVQKARSASNTPSHYSSSFLNQSLEHFIDSLPYPTSSMQRKIHKVGTSDSDLSISGFLLSDQLGFDFDDIPPSSSNAWDALKDQNVSSDEEESMSRSSLTLSPLDSEGLLTDQWNHVVREFILENSPQQVNLSSKTVVEIMAEDSIQGLAHNPIVLIKAKLEVIQLLEENAYRLFLRSQKAEFNMCECKGSCQANSVDSTMVFTSPLTSGSPSSKKHLQSPQMKASSPLARPFDLRDHHAGTSTKSMVSPLPQSRIKSKFLSHLSTNSETSSSGSSISSFMHHFRTHSGGTPRAAVSVPHSGANSQAQSPVQEIPRASSTVHEGSPSLLGKILRKKK</sequence>
<organism evidence="2 3">
    <name type="scientific">Sungouiella intermedia</name>
    <dbReference type="NCBI Taxonomy" id="45354"/>
    <lineage>
        <taxon>Eukaryota</taxon>
        <taxon>Fungi</taxon>
        <taxon>Dikarya</taxon>
        <taxon>Ascomycota</taxon>
        <taxon>Saccharomycotina</taxon>
        <taxon>Pichiomycetes</taxon>
        <taxon>Metschnikowiaceae</taxon>
        <taxon>Sungouiella</taxon>
    </lineage>
</organism>
<feature type="region of interest" description="Disordered" evidence="1">
    <location>
        <begin position="380"/>
        <end position="454"/>
    </location>
</feature>
<reference evidence="2 3" key="1">
    <citation type="submission" date="2016-10" db="EMBL/GenBank/DDBJ databases">
        <authorList>
            <person name="de Groot N.N."/>
        </authorList>
    </citation>
    <scope>NUCLEOTIDE SEQUENCE [LARGE SCALE GENOMIC DNA]</scope>
    <source>
        <strain evidence="2 3">CBS 141442</strain>
    </source>
</reference>
<feature type="compositionally biased region" description="Low complexity" evidence="1">
    <location>
        <begin position="380"/>
        <end position="396"/>
    </location>
</feature>
<dbReference type="EMBL" id="LT635756">
    <property type="protein sequence ID" value="SGZ46562.1"/>
    <property type="molecule type" value="Genomic_DNA"/>
</dbReference>
<accession>A0A1L0D4R5</accession>
<evidence type="ECO:0000313" key="3">
    <source>
        <dbReference type="Proteomes" id="UP000182334"/>
    </source>
</evidence>
<feature type="compositionally biased region" description="Polar residues" evidence="1">
    <location>
        <begin position="419"/>
        <end position="439"/>
    </location>
</feature>
<name>A0A1L0D4R5_9ASCO</name>
<feature type="compositionally biased region" description="Polar residues" evidence="1">
    <location>
        <begin position="322"/>
        <end position="342"/>
    </location>
</feature>
<evidence type="ECO:0000313" key="2">
    <source>
        <dbReference type="EMBL" id="SGZ46562.1"/>
    </source>
</evidence>
<dbReference type="Gene3D" id="1.10.167.10">
    <property type="entry name" value="Regulator of G-protein Signalling 4, domain 2"/>
    <property type="match status" value="1"/>
</dbReference>
<dbReference type="InterPro" id="IPR036305">
    <property type="entry name" value="RGS_sf"/>
</dbReference>
<dbReference type="InterPro" id="IPR016137">
    <property type="entry name" value="RGS"/>
</dbReference>
<dbReference type="InterPro" id="IPR044926">
    <property type="entry name" value="RGS_subdomain_2"/>
</dbReference>
<dbReference type="OrthoDB" id="4097096at2759"/>
<feature type="region of interest" description="Disordered" evidence="1">
    <location>
        <begin position="350"/>
        <end position="369"/>
    </location>
</feature>
<dbReference type="PRINTS" id="PR01301">
    <property type="entry name" value="RGSPROTEIN"/>
</dbReference>
<protein>
    <submittedName>
        <fullName evidence="2">CIC11C00000004501</fullName>
    </submittedName>
</protein>
<feature type="region of interest" description="Disordered" evidence="1">
    <location>
        <begin position="322"/>
        <end position="345"/>
    </location>
</feature>
<keyword evidence="3" id="KW-1185">Reference proteome</keyword>
<proteinExistence type="predicted"/>
<dbReference type="AlphaFoldDB" id="A0A1L0D4R5"/>